<reference evidence="4" key="1">
    <citation type="submission" date="2022-10" db="EMBL/GenBank/DDBJ databases">
        <title>The complete genomes of actinobacterial strains from the NBC collection.</title>
        <authorList>
            <person name="Joergensen T.S."/>
            <person name="Alvarez Arevalo M."/>
            <person name="Sterndorff E.B."/>
            <person name="Faurdal D."/>
            <person name="Vuksanovic O."/>
            <person name="Mourched A.-S."/>
            <person name="Charusanti P."/>
            <person name="Shaw S."/>
            <person name="Blin K."/>
            <person name="Weber T."/>
        </authorList>
    </citation>
    <scope>NUCLEOTIDE SEQUENCE</scope>
    <source>
        <strain evidence="4">NBC_01482</strain>
    </source>
</reference>
<proteinExistence type="predicted"/>
<dbReference type="EMBL" id="CP109441">
    <property type="protein sequence ID" value="WUV43588.1"/>
    <property type="molecule type" value="Genomic_DNA"/>
</dbReference>
<protein>
    <submittedName>
        <fullName evidence="4">GNAT family N-acetyltransferase</fullName>
    </submittedName>
</protein>
<evidence type="ECO:0000313" key="4">
    <source>
        <dbReference type="EMBL" id="WUV43588.1"/>
    </source>
</evidence>
<keyword evidence="2" id="KW-0012">Acyltransferase</keyword>
<dbReference type="CDD" id="cd04301">
    <property type="entry name" value="NAT_SF"/>
    <property type="match status" value="1"/>
</dbReference>
<dbReference type="PROSITE" id="PS51186">
    <property type="entry name" value="GNAT"/>
    <property type="match status" value="1"/>
</dbReference>
<dbReference type="SUPFAM" id="SSF55729">
    <property type="entry name" value="Acyl-CoA N-acyltransferases (Nat)"/>
    <property type="match status" value="1"/>
</dbReference>
<accession>A0ABZ1YKI8</accession>
<dbReference type="InterPro" id="IPR000182">
    <property type="entry name" value="GNAT_dom"/>
</dbReference>
<dbReference type="Proteomes" id="UP001432062">
    <property type="component" value="Chromosome"/>
</dbReference>
<evidence type="ECO:0000256" key="2">
    <source>
        <dbReference type="ARBA" id="ARBA00023315"/>
    </source>
</evidence>
<dbReference type="Pfam" id="PF00583">
    <property type="entry name" value="Acetyltransf_1"/>
    <property type="match status" value="1"/>
</dbReference>
<gene>
    <name evidence="4" type="ORF">OG563_30775</name>
</gene>
<name>A0ABZ1YKI8_9NOCA</name>
<dbReference type="PANTHER" id="PTHR43877">
    <property type="entry name" value="AMINOALKYLPHOSPHONATE N-ACETYLTRANSFERASE-RELATED-RELATED"/>
    <property type="match status" value="1"/>
</dbReference>
<evidence type="ECO:0000259" key="3">
    <source>
        <dbReference type="PROSITE" id="PS51186"/>
    </source>
</evidence>
<dbReference type="Gene3D" id="3.40.630.30">
    <property type="match status" value="1"/>
</dbReference>
<dbReference type="InterPro" id="IPR016181">
    <property type="entry name" value="Acyl_CoA_acyltransferase"/>
</dbReference>
<sequence length="169" mass="18406">MRVRQLGGDEWTVAREIRLDALAGSPPGTFASTFEVASHWDEPQWRQWMATRLLFVAERDGGVVGSAGIVTKTDDSPPTVVSVWVNPSARGTGASDLLLASTIDWTRAHGHGELRLWVVEGNHHAESLYLRTGFAFTGGQQRCAEDDPRLENEMFIAVTSGVGPARHPG</sequence>
<evidence type="ECO:0000313" key="5">
    <source>
        <dbReference type="Proteomes" id="UP001432062"/>
    </source>
</evidence>
<keyword evidence="5" id="KW-1185">Reference proteome</keyword>
<dbReference type="PANTHER" id="PTHR43877:SF2">
    <property type="entry name" value="AMINOALKYLPHOSPHONATE N-ACETYLTRANSFERASE-RELATED"/>
    <property type="match status" value="1"/>
</dbReference>
<feature type="domain" description="N-acetyltransferase" evidence="3">
    <location>
        <begin position="1"/>
        <end position="159"/>
    </location>
</feature>
<evidence type="ECO:0000256" key="1">
    <source>
        <dbReference type="ARBA" id="ARBA00022679"/>
    </source>
</evidence>
<keyword evidence="1" id="KW-0808">Transferase</keyword>
<dbReference type="InterPro" id="IPR050832">
    <property type="entry name" value="Bact_Acetyltransf"/>
</dbReference>
<organism evidence="4 5">
    <name type="scientific">Nocardia vinacea</name>
    <dbReference type="NCBI Taxonomy" id="96468"/>
    <lineage>
        <taxon>Bacteria</taxon>
        <taxon>Bacillati</taxon>
        <taxon>Actinomycetota</taxon>
        <taxon>Actinomycetes</taxon>
        <taxon>Mycobacteriales</taxon>
        <taxon>Nocardiaceae</taxon>
        <taxon>Nocardia</taxon>
    </lineage>
</organism>
<dbReference type="RefSeq" id="WP_329406100.1">
    <property type="nucleotide sequence ID" value="NZ_CP109441.1"/>
</dbReference>